<proteinExistence type="predicted"/>
<evidence type="ECO:0000313" key="2">
    <source>
        <dbReference type="Proteomes" id="UP000241769"/>
    </source>
</evidence>
<dbReference type="InParanoid" id="A0A2P6NHB2"/>
<dbReference type="AlphaFoldDB" id="A0A2P6NHB2"/>
<name>A0A2P6NHB2_9EUKA</name>
<dbReference type="Proteomes" id="UP000241769">
    <property type="component" value="Unassembled WGS sequence"/>
</dbReference>
<organism evidence="1 2">
    <name type="scientific">Planoprotostelium fungivorum</name>
    <dbReference type="NCBI Taxonomy" id="1890364"/>
    <lineage>
        <taxon>Eukaryota</taxon>
        <taxon>Amoebozoa</taxon>
        <taxon>Evosea</taxon>
        <taxon>Variosea</taxon>
        <taxon>Cavosteliida</taxon>
        <taxon>Cavosteliaceae</taxon>
        <taxon>Planoprotostelium</taxon>
    </lineage>
</organism>
<protein>
    <submittedName>
        <fullName evidence="1">Uncharacterized protein</fullName>
    </submittedName>
</protein>
<accession>A0A2P6NHB2</accession>
<reference evidence="1 2" key="1">
    <citation type="journal article" date="2018" name="Genome Biol. Evol.">
        <title>Multiple Roots of Fruiting Body Formation in Amoebozoa.</title>
        <authorList>
            <person name="Hillmann F."/>
            <person name="Forbes G."/>
            <person name="Novohradska S."/>
            <person name="Ferling I."/>
            <person name="Riege K."/>
            <person name="Groth M."/>
            <person name="Westermann M."/>
            <person name="Marz M."/>
            <person name="Spaller T."/>
            <person name="Winckler T."/>
            <person name="Schaap P."/>
            <person name="Glockner G."/>
        </authorList>
    </citation>
    <scope>NUCLEOTIDE SEQUENCE [LARGE SCALE GENOMIC DNA]</scope>
    <source>
        <strain evidence="1 2">Jena</strain>
    </source>
</reference>
<dbReference type="EMBL" id="MDYQ01000084">
    <property type="protein sequence ID" value="PRP83339.1"/>
    <property type="molecule type" value="Genomic_DNA"/>
</dbReference>
<comment type="caution">
    <text evidence="1">The sequence shown here is derived from an EMBL/GenBank/DDBJ whole genome shotgun (WGS) entry which is preliminary data.</text>
</comment>
<sequence length="72" mass="8118">MNQECQIAASEPHRDVVADISPQDCQLVDQIETPASFDLRCMSQLRHLWCLLRKGETVRPYGSDYVALIKGA</sequence>
<evidence type="ECO:0000313" key="1">
    <source>
        <dbReference type="EMBL" id="PRP83339.1"/>
    </source>
</evidence>
<keyword evidence="2" id="KW-1185">Reference proteome</keyword>
<gene>
    <name evidence="1" type="ORF">PROFUN_09320</name>
</gene>